<evidence type="ECO:0000256" key="2">
    <source>
        <dbReference type="ARBA" id="ARBA00006810"/>
    </source>
</evidence>
<dbReference type="AlphaFoldDB" id="A0A382UYM6"/>
<comment type="similarity">
    <text evidence="2">Belongs to the ATPase A chain family.</text>
</comment>
<dbReference type="PANTHER" id="PTHR11410">
    <property type="entry name" value="ATP SYNTHASE SUBUNIT A"/>
    <property type="match status" value="1"/>
</dbReference>
<accession>A0A382UYM6</accession>
<evidence type="ECO:0008006" key="13">
    <source>
        <dbReference type="Google" id="ProtNLM"/>
    </source>
</evidence>
<keyword evidence="4" id="KW-0138">CF(0)</keyword>
<keyword evidence="10" id="KW-0066">ATP synthesis</keyword>
<dbReference type="PRINTS" id="PR00123">
    <property type="entry name" value="ATPASEA"/>
</dbReference>
<feature type="transmembrane region" description="Helical" evidence="11">
    <location>
        <begin position="109"/>
        <end position="128"/>
    </location>
</feature>
<feature type="transmembrane region" description="Helical" evidence="11">
    <location>
        <begin position="140"/>
        <end position="165"/>
    </location>
</feature>
<feature type="transmembrane region" description="Helical" evidence="11">
    <location>
        <begin position="67"/>
        <end position="89"/>
    </location>
</feature>
<evidence type="ECO:0000256" key="3">
    <source>
        <dbReference type="ARBA" id="ARBA00022448"/>
    </source>
</evidence>
<dbReference type="PANTHER" id="PTHR11410:SF0">
    <property type="entry name" value="ATP SYNTHASE SUBUNIT A"/>
    <property type="match status" value="1"/>
</dbReference>
<evidence type="ECO:0000256" key="4">
    <source>
        <dbReference type="ARBA" id="ARBA00022547"/>
    </source>
</evidence>
<feature type="non-terminal residue" evidence="12">
    <location>
        <position position="1"/>
    </location>
</feature>
<evidence type="ECO:0000256" key="1">
    <source>
        <dbReference type="ARBA" id="ARBA00004141"/>
    </source>
</evidence>
<evidence type="ECO:0000256" key="9">
    <source>
        <dbReference type="ARBA" id="ARBA00023136"/>
    </source>
</evidence>
<evidence type="ECO:0000256" key="7">
    <source>
        <dbReference type="ARBA" id="ARBA00022989"/>
    </source>
</evidence>
<feature type="transmembrane region" description="Helical" evidence="11">
    <location>
        <begin position="37"/>
        <end position="58"/>
    </location>
</feature>
<comment type="subcellular location">
    <subcellularLocation>
        <location evidence="1">Membrane</location>
        <topology evidence="1">Multi-pass membrane protein</topology>
    </subcellularLocation>
</comment>
<keyword evidence="5 11" id="KW-0812">Transmembrane</keyword>
<evidence type="ECO:0000256" key="11">
    <source>
        <dbReference type="SAM" id="Phobius"/>
    </source>
</evidence>
<evidence type="ECO:0000256" key="8">
    <source>
        <dbReference type="ARBA" id="ARBA00023065"/>
    </source>
</evidence>
<organism evidence="12">
    <name type="scientific">marine metagenome</name>
    <dbReference type="NCBI Taxonomy" id="408172"/>
    <lineage>
        <taxon>unclassified sequences</taxon>
        <taxon>metagenomes</taxon>
        <taxon>ecological metagenomes</taxon>
    </lineage>
</organism>
<name>A0A382UYM6_9ZZZZ</name>
<evidence type="ECO:0000256" key="6">
    <source>
        <dbReference type="ARBA" id="ARBA00022781"/>
    </source>
</evidence>
<dbReference type="Pfam" id="PF00119">
    <property type="entry name" value="ATP-synt_A"/>
    <property type="match status" value="1"/>
</dbReference>
<dbReference type="SUPFAM" id="SSF81336">
    <property type="entry name" value="F1F0 ATP synthase subunit A"/>
    <property type="match status" value="1"/>
</dbReference>
<keyword evidence="6" id="KW-0375">Hydrogen ion transport</keyword>
<evidence type="ECO:0000313" key="12">
    <source>
        <dbReference type="EMBL" id="SVD39366.1"/>
    </source>
</evidence>
<keyword evidence="8" id="KW-0406">Ion transport</keyword>
<protein>
    <recommendedName>
        <fullName evidence="13">ATP synthase subunit a</fullName>
    </recommendedName>
</protein>
<dbReference type="InterPro" id="IPR035908">
    <property type="entry name" value="F0_ATP_A_sf"/>
</dbReference>
<dbReference type="InterPro" id="IPR000568">
    <property type="entry name" value="ATP_synth_F0_asu"/>
</dbReference>
<dbReference type="Gene3D" id="1.20.120.220">
    <property type="entry name" value="ATP synthase, F0 complex, subunit A"/>
    <property type="match status" value="1"/>
</dbReference>
<keyword evidence="3" id="KW-0813">Transport</keyword>
<proteinExistence type="inferred from homology"/>
<dbReference type="CDD" id="cd00310">
    <property type="entry name" value="ATP-synt_Fo_a_6"/>
    <property type="match status" value="1"/>
</dbReference>
<keyword evidence="7 11" id="KW-1133">Transmembrane helix</keyword>
<gene>
    <name evidence="12" type="ORF">METZ01_LOCUS392220</name>
</gene>
<keyword evidence="9 11" id="KW-0472">Membrane</keyword>
<dbReference type="GO" id="GO:0046933">
    <property type="term" value="F:proton-transporting ATP synthase activity, rotational mechanism"/>
    <property type="evidence" value="ECO:0007669"/>
    <property type="project" value="TreeGrafter"/>
</dbReference>
<evidence type="ECO:0000256" key="5">
    <source>
        <dbReference type="ARBA" id="ARBA00022692"/>
    </source>
</evidence>
<feature type="transmembrane region" description="Helical" evidence="11">
    <location>
        <begin position="12"/>
        <end position="31"/>
    </location>
</feature>
<evidence type="ECO:0000256" key="10">
    <source>
        <dbReference type="ARBA" id="ARBA00023310"/>
    </source>
</evidence>
<dbReference type="EMBL" id="UINC01147821">
    <property type="protein sequence ID" value="SVD39366.1"/>
    <property type="molecule type" value="Genomic_DNA"/>
</dbReference>
<dbReference type="NCBIfam" id="TIGR01131">
    <property type="entry name" value="ATP_synt_6_or_A"/>
    <property type="match status" value="1"/>
</dbReference>
<sequence>PNMGEKQGRKFLPLILTFFFFIVMLNLLGLIPGSATATASFSVTVALALITFFTYMIFANKDFWKHIFATPGVPFWLLPIMIPVELIGLLTKPFALSVRLLANMNAGHIIILAFLGIIINMGSSWVALGSVPMALAINMLEVFVAFLQGYIFSLLSSIFIGMAVVEHEQH</sequence>
<dbReference type="GO" id="GO:0045259">
    <property type="term" value="C:proton-transporting ATP synthase complex"/>
    <property type="evidence" value="ECO:0007669"/>
    <property type="project" value="UniProtKB-KW"/>
</dbReference>
<dbReference type="InterPro" id="IPR045083">
    <property type="entry name" value="ATP_synth_F0_asu_bact/mt"/>
</dbReference>
<reference evidence="12" key="1">
    <citation type="submission" date="2018-05" db="EMBL/GenBank/DDBJ databases">
        <authorList>
            <person name="Lanie J.A."/>
            <person name="Ng W.-L."/>
            <person name="Kazmierczak K.M."/>
            <person name="Andrzejewski T.M."/>
            <person name="Davidsen T.M."/>
            <person name="Wayne K.J."/>
            <person name="Tettelin H."/>
            <person name="Glass J.I."/>
            <person name="Rusch D."/>
            <person name="Podicherti R."/>
            <person name="Tsui H.-C.T."/>
            <person name="Winkler M.E."/>
        </authorList>
    </citation>
    <scope>NUCLEOTIDE SEQUENCE</scope>
</reference>